<dbReference type="eggNOG" id="ENOG502S62M">
    <property type="taxonomic scope" value="Eukaryota"/>
</dbReference>
<organism evidence="3 4">
    <name type="scientific">Micromonas commoda (strain RCC299 / NOUM17 / CCMP2709)</name>
    <name type="common">Picoplanktonic green alga</name>
    <dbReference type="NCBI Taxonomy" id="296587"/>
    <lineage>
        <taxon>Eukaryota</taxon>
        <taxon>Viridiplantae</taxon>
        <taxon>Chlorophyta</taxon>
        <taxon>Mamiellophyceae</taxon>
        <taxon>Mamiellales</taxon>
        <taxon>Mamiellaceae</taxon>
        <taxon>Micromonas</taxon>
    </lineage>
</organism>
<dbReference type="Proteomes" id="UP000002009">
    <property type="component" value="Chromosome 5"/>
</dbReference>
<evidence type="ECO:0008006" key="5">
    <source>
        <dbReference type="Google" id="ProtNLM"/>
    </source>
</evidence>
<gene>
    <name evidence="3" type="ORF">MICPUN_100532</name>
</gene>
<evidence type="ECO:0000313" key="4">
    <source>
        <dbReference type="Proteomes" id="UP000002009"/>
    </source>
</evidence>
<evidence type="ECO:0000256" key="1">
    <source>
        <dbReference type="SAM" id="MobiDB-lite"/>
    </source>
</evidence>
<sequence length="1007" mass="109510">MTSPRTLASRSAIIALLACALAVASAAPGVVEPTTGISSDVFDNIRSQGRRLSEIIRAGLPAPELRSALGGRIARARPEPTVRGRSLAAKKICEWNPCGADEEDCEDCDLKASVVYDFKPETPEGRTGFDILEPIVTCMDITLEEECKMKPSCIWYTDETPGYCDGDWNSINTAPVPASACTAAEKVDVTMTTLIAREAIACQKFQTESTCNAAQGLTCEWEDGMCSVGGLKFFLDLVTGSAKDLHTIVALGRQADACATKTTQSTCAAVTECAWNSGTSLCDVADATVKSIAGVENLSGVLSKWNTCQSKSQTDCTGDCKWANGNCELTSKKVSETLVDGMSDGAFKTFIADGTYCTNSRASDRTTSQASLSSCYTSGGKYENGTSLPGDCVISDEIKHVVAGKPECFYFPGESWFEAILKAPYPGYDKRCPNVMDRFMIKDEQCQKASTKAECGTGNYKECLWKEYPDDEGGNRCEFNGEYIWKLIVGDVDGDHLISIMSSCGKQSSEAACGAFEKDIDFFGLKYPDKSKVKTTLGFANIDSMDKSNAEELQKAVADAVGGDVKADEIAVKGVQFPVESKIELSTSKSEIDKDRAGFETKFKTGLAADLGVLPSDIVIKDIKESSRRRRGLLSSHVQVDFEVDGAPDAVRAKALASQVQSAGGLSSLKTNTGATPTIPAGTTPSYELRLDVEPVSSDPNGVAAKLNTATITMGGQTAKVETKAKVEKNTAVLYPPPPPPSPPPGVSAANGAKILTEEMDRVRTVERKPGESPALKLTEILNFTPPGDLEQYVELNHPAVLWVLDADKDGMFGEEDIHSFAWMMGEYTKDWPQYQWRDQIKGFCYMQLYDRVLSNDGAGGDSVQNARNAPQWLKDLEATRPPAPDDPKNPAAGTGMPAFQAWMEMVIEENSPRTFDHDDFPGTVYVERDTMHDLYCMFQVNKCWGTFGKRNFQDFLCWLQNDAEVKGLLPLDDDELDDFVPMETVRDMVEDIMRGYRCINVHVNTE</sequence>
<evidence type="ECO:0000256" key="2">
    <source>
        <dbReference type="SAM" id="SignalP"/>
    </source>
</evidence>
<proteinExistence type="predicted"/>
<dbReference type="EMBL" id="CP001326">
    <property type="protein sequence ID" value="ACO63780.1"/>
    <property type="molecule type" value="Genomic_DNA"/>
</dbReference>
<protein>
    <recommendedName>
        <fullName evidence="5">EF-hand domain-containing protein</fullName>
    </recommendedName>
</protein>
<feature type="signal peptide" evidence="2">
    <location>
        <begin position="1"/>
        <end position="26"/>
    </location>
</feature>
<dbReference type="GeneID" id="8243808"/>
<reference evidence="3 4" key="1">
    <citation type="journal article" date="2009" name="Science">
        <title>Green evolution and dynamic adaptations revealed by genomes of the marine picoeukaryotes Micromonas.</title>
        <authorList>
            <person name="Worden A.Z."/>
            <person name="Lee J.H."/>
            <person name="Mock T."/>
            <person name="Rouze P."/>
            <person name="Simmons M.P."/>
            <person name="Aerts A.L."/>
            <person name="Allen A.E."/>
            <person name="Cuvelier M.L."/>
            <person name="Derelle E."/>
            <person name="Everett M.V."/>
            <person name="Foulon E."/>
            <person name="Grimwood J."/>
            <person name="Gundlach H."/>
            <person name="Henrissat B."/>
            <person name="Napoli C."/>
            <person name="McDonald S.M."/>
            <person name="Parker M.S."/>
            <person name="Rombauts S."/>
            <person name="Salamov A."/>
            <person name="Von Dassow P."/>
            <person name="Badger J.H."/>
            <person name="Coutinho P.M."/>
            <person name="Demir E."/>
            <person name="Dubchak I."/>
            <person name="Gentemann C."/>
            <person name="Eikrem W."/>
            <person name="Gready J.E."/>
            <person name="John U."/>
            <person name="Lanier W."/>
            <person name="Lindquist E.A."/>
            <person name="Lucas S."/>
            <person name="Mayer K.F."/>
            <person name="Moreau H."/>
            <person name="Not F."/>
            <person name="Otillar R."/>
            <person name="Panaud O."/>
            <person name="Pangilinan J."/>
            <person name="Paulsen I."/>
            <person name="Piegu B."/>
            <person name="Poliakov A."/>
            <person name="Robbens S."/>
            <person name="Schmutz J."/>
            <person name="Toulza E."/>
            <person name="Wyss T."/>
            <person name="Zelensky A."/>
            <person name="Zhou K."/>
            <person name="Armbrust E.V."/>
            <person name="Bhattacharya D."/>
            <person name="Goodenough U.W."/>
            <person name="Van de Peer Y."/>
            <person name="Grigoriev I.V."/>
        </authorList>
    </citation>
    <scope>NUCLEOTIDE SEQUENCE [LARGE SCALE GENOMIC DNA]</scope>
    <source>
        <strain evidence="4">RCC299 / NOUM17</strain>
    </source>
</reference>
<accession>C1E6B0</accession>
<dbReference type="KEGG" id="mis:MICPUN_100532"/>
<dbReference type="OrthoDB" id="10257659at2759"/>
<dbReference type="InParanoid" id="C1E6B0"/>
<keyword evidence="4" id="KW-1185">Reference proteome</keyword>
<feature type="compositionally biased region" description="Low complexity" evidence="1">
    <location>
        <begin position="671"/>
        <end position="685"/>
    </location>
</feature>
<feature type="region of interest" description="Disordered" evidence="1">
    <location>
        <begin position="662"/>
        <end position="685"/>
    </location>
</feature>
<dbReference type="AlphaFoldDB" id="C1E6B0"/>
<name>C1E6B0_MICCC</name>
<feature type="chain" id="PRO_5002908891" description="EF-hand domain-containing protein" evidence="2">
    <location>
        <begin position="27"/>
        <end position="1007"/>
    </location>
</feature>
<keyword evidence="2" id="KW-0732">Signal</keyword>
<evidence type="ECO:0000313" key="3">
    <source>
        <dbReference type="EMBL" id="ACO63780.1"/>
    </source>
</evidence>
<dbReference type="RefSeq" id="XP_002502522.1">
    <property type="nucleotide sequence ID" value="XM_002502476.1"/>
</dbReference>